<proteinExistence type="predicted"/>
<protein>
    <submittedName>
        <fullName evidence="2">Uncharacterized protein</fullName>
    </submittedName>
</protein>
<evidence type="ECO:0000313" key="3">
    <source>
        <dbReference type="Proteomes" id="UP001524569"/>
    </source>
</evidence>
<feature type="signal peptide" evidence="1">
    <location>
        <begin position="1"/>
        <end position="23"/>
    </location>
</feature>
<organism evidence="2 3">
    <name type="scientific">Methylomonas aurea</name>
    <dbReference type="NCBI Taxonomy" id="2952224"/>
    <lineage>
        <taxon>Bacteria</taxon>
        <taxon>Pseudomonadati</taxon>
        <taxon>Pseudomonadota</taxon>
        <taxon>Gammaproteobacteria</taxon>
        <taxon>Methylococcales</taxon>
        <taxon>Methylococcaceae</taxon>
        <taxon>Methylomonas</taxon>
    </lineage>
</organism>
<reference evidence="2 3" key="1">
    <citation type="submission" date="2022-07" db="EMBL/GenBank/DDBJ databases">
        <title>Methylomonas rivi sp. nov., Methylomonas rosea sp. nov., Methylomonas aureus sp. nov. and Methylomonas subterranea sp. nov., four novel methanotrophs isolated from a freshwater creek and the deep terrestrial subsurface.</title>
        <authorList>
            <person name="Abin C."/>
            <person name="Sankaranarayanan K."/>
            <person name="Garner C."/>
            <person name="Sindelar R."/>
            <person name="Kotary K."/>
            <person name="Garner R."/>
            <person name="Barclay S."/>
            <person name="Lawson P."/>
            <person name="Krumholz L."/>
        </authorList>
    </citation>
    <scope>NUCLEOTIDE SEQUENCE [LARGE SCALE GENOMIC DNA]</scope>
    <source>
        <strain evidence="2 3">SURF-1</strain>
    </source>
</reference>
<dbReference type="RefSeq" id="WP_256612654.1">
    <property type="nucleotide sequence ID" value="NZ_JANIBM010000048.1"/>
</dbReference>
<feature type="chain" id="PRO_5045208685" evidence="1">
    <location>
        <begin position="24"/>
        <end position="251"/>
    </location>
</feature>
<accession>A0ABT1UMH7</accession>
<keyword evidence="3" id="KW-1185">Reference proteome</keyword>
<dbReference type="Proteomes" id="UP001524569">
    <property type="component" value="Unassembled WGS sequence"/>
</dbReference>
<gene>
    <name evidence="2" type="ORF">NP603_20160</name>
</gene>
<keyword evidence="1" id="KW-0732">Signal</keyword>
<evidence type="ECO:0000313" key="2">
    <source>
        <dbReference type="EMBL" id="MCQ8183437.1"/>
    </source>
</evidence>
<dbReference type="EMBL" id="JANIBM010000048">
    <property type="protein sequence ID" value="MCQ8183437.1"/>
    <property type="molecule type" value="Genomic_DNA"/>
</dbReference>
<evidence type="ECO:0000256" key="1">
    <source>
        <dbReference type="SAM" id="SignalP"/>
    </source>
</evidence>
<name>A0ABT1UMH7_9GAMM</name>
<sequence>MGFTNSLKISALALALTTGVANAHPIPTPVSGDPYTATDAPITWNGSEGTATNGILNNNAILAYHFDVSTAGSLDVFTNDHDNPNSVAALYIYKKDDVGADWTLTHFSYEAPVSGPGNPFNIFNVSRTGWQDEINFGKSDAGLRANFDLGSYVAFAVGSQGMVFGHSPFDASSDPTGAKLSAGFTWSWTGDQTDIYTNVDAPSDFTIKASPGSLAVAGPVVEPVPVPGAIWLMGSVLAGFAALGRKRTIAA</sequence>
<comment type="caution">
    <text evidence="2">The sequence shown here is derived from an EMBL/GenBank/DDBJ whole genome shotgun (WGS) entry which is preliminary data.</text>
</comment>